<name>A0A8D8A2Y9_CULPI</name>
<dbReference type="EMBL" id="HBUE01008680">
    <property type="protein sequence ID" value="CAG6447261.1"/>
    <property type="molecule type" value="Transcribed_RNA"/>
</dbReference>
<proteinExistence type="predicted"/>
<protein>
    <submittedName>
        <fullName evidence="1">(northern house mosquito) hypothetical protein</fullName>
    </submittedName>
</protein>
<reference evidence="1" key="1">
    <citation type="submission" date="2021-05" db="EMBL/GenBank/DDBJ databases">
        <authorList>
            <person name="Alioto T."/>
            <person name="Alioto T."/>
            <person name="Gomez Garrido J."/>
        </authorList>
    </citation>
    <scope>NUCLEOTIDE SEQUENCE</scope>
</reference>
<sequence>MRDRFDLLGLHGRGSGDDADGRIGVGLLRSQGLLVLHRGQWRRSRAERRERNRRGILLVRLDGGSRGRGSVLFVRDGRNRHRRGGLLLHRLTRNDRGRG</sequence>
<organism evidence="1">
    <name type="scientific">Culex pipiens</name>
    <name type="common">House mosquito</name>
    <dbReference type="NCBI Taxonomy" id="7175"/>
    <lineage>
        <taxon>Eukaryota</taxon>
        <taxon>Metazoa</taxon>
        <taxon>Ecdysozoa</taxon>
        <taxon>Arthropoda</taxon>
        <taxon>Hexapoda</taxon>
        <taxon>Insecta</taxon>
        <taxon>Pterygota</taxon>
        <taxon>Neoptera</taxon>
        <taxon>Endopterygota</taxon>
        <taxon>Diptera</taxon>
        <taxon>Nematocera</taxon>
        <taxon>Culicoidea</taxon>
        <taxon>Culicidae</taxon>
        <taxon>Culicinae</taxon>
        <taxon>Culicini</taxon>
        <taxon>Culex</taxon>
        <taxon>Culex</taxon>
    </lineage>
</organism>
<evidence type="ECO:0000313" key="1">
    <source>
        <dbReference type="EMBL" id="CAG6447261.1"/>
    </source>
</evidence>
<accession>A0A8D8A2Y9</accession>
<dbReference type="AlphaFoldDB" id="A0A8D8A2Y9"/>